<reference evidence="1 2" key="1">
    <citation type="submission" date="2019-11" db="EMBL/GenBank/DDBJ databases">
        <title>Whole genome sequence of Oryza granulata.</title>
        <authorList>
            <person name="Li W."/>
        </authorList>
    </citation>
    <scope>NUCLEOTIDE SEQUENCE [LARGE SCALE GENOMIC DNA]</scope>
    <source>
        <strain evidence="2">cv. Menghai</strain>
        <tissue evidence="1">Leaf</tissue>
    </source>
</reference>
<organism evidence="1 2">
    <name type="scientific">Oryza meyeriana var. granulata</name>
    <dbReference type="NCBI Taxonomy" id="110450"/>
    <lineage>
        <taxon>Eukaryota</taxon>
        <taxon>Viridiplantae</taxon>
        <taxon>Streptophyta</taxon>
        <taxon>Embryophyta</taxon>
        <taxon>Tracheophyta</taxon>
        <taxon>Spermatophyta</taxon>
        <taxon>Magnoliopsida</taxon>
        <taxon>Liliopsida</taxon>
        <taxon>Poales</taxon>
        <taxon>Poaceae</taxon>
        <taxon>BOP clade</taxon>
        <taxon>Oryzoideae</taxon>
        <taxon>Oryzeae</taxon>
        <taxon>Oryzinae</taxon>
        <taxon>Oryza</taxon>
        <taxon>Oryza meyeriana</taxon>
    </lineage>
</organism>
<evidence type="ECO:0000313" key="1">
    <source>
        <dbReference type="EMBL" id="KAF0888833.1"/>
    </source>
</evidence>
<accession>A0A6G1BN62</accession>
<name>A0A6G1BN62_9ORYZ</name>
<dbReference type="EMBL" id="SPHZ02000012">
    <property type="protein sequence ID" value="KAF0888833.1"/>
    <property type="molecule type" value="Genomic_DNA"/>
</dbReference>
<proteinExistence type="predicted"/>
<sequence length="71" mass="7778">MGKAPACRWKSWQCGFGQHGHWGEDLMARSSPAAHGRRAPRRRVAWSGVLQKALVARPVALATRGWASPMA</sequence>
<gene>
    <name evidence="1" type="ORF">E2562_019344</name>
</gene>
<evidence type="ECO:0000313" key="2">
    <source>
        <dbReference type="Proteomes" id="UP000479710"/>
    </source>
</evidence>
<protein>
    <submittedName>
        <fullName evidence="1">Uncharacterized protein</fullName>
    </submittedName>
</protein>
<dbReference type="Proteomes" id="UP000479710">
    <property type="component" value="Unassembled WGS sequence"/>
</dbReference>
<keyword evidence="2" id="KW-1185">Reference proteome</keyword>
<comment type="caution">
    <text evidence="1">The sequence shown here is derived from an EMBL/GenBank/DDBJ whole genome shotgun (WGS) entry which is preliminary data.</text>
</comment>
<dbReference type="AlphaFoldDB" id="A0A6G1BN62"/>